<dbReference type="Pfam" id="PF00400">
    <property type="entry name" value="WD40"/>
    <property type="match status" value="8"/>
</dbReference>
<reference evidence="8" key="4">
    <citation type="submission" date="2017-01" db="UniProtKB">
        <authorList>
            <consortium name="EnsemblFungi"/>
        </authorList>
    </citation>
    <scope>IDENTIFICATION</scope>
    <source>
        <strain evidence="8">PH-1 / ATCC MYA-4620 / FGSC 9075 / NRRL 31084</strain>
    </source>
</reference>
<evidence type="ECO:0000313" key="7">
    <source>
        <dbReference type="EMBL" id="CEF79622.1"/>
    </source>
</evidence>
<feature type="compositionally biased region" description="Polar residues" evidence="4">
    <location>
        <begin position="208"/>
        <end position="219"/>
    </location>
</feature>
<dbReference type="PROSITE" id="PS00678">
    <property type="entry name" value="WD_REPEATS_1"/>
    <property type="match status" value="4"/>
</dbReference>
<dbReference type="InterPro" id="IPR031359">
    <property type="entry name" value="NACHT_N"/>
</dbReference>
<evidence type="ECO:0000256" key="4">
    <source>
        <dbReference type="SAM" id="MobiDB-lite"/>
    </source>
</evidence>
<dbReference type="PROSITE" id="PS50082">
    <property type="entry name" value="WD_REPEATS_2"/>
    <property type="match status" value="8"/>
</dbReference>
<dbReference type="Pfam" id="PF17100">
    <property type="entry name" value="NACHT_N"/>
    <property type="match status" value="1"/>
</dbReference>
<feature type="region of interest" description="Disordered" evidence="4">
    <location>
        <begin position="383"/>
        <end position="408"/>
    </location>
</feature>
<evidence type="ECO:0000256" key="3">
    <source>
        <dbReference type="PROSITE-ProRule" id="PRU00221"/>
    </source>
</evidence>
<dbReference type="SMART" id="SM00320">
    <property type="entry name" value="WD40"/>
    <property type="match status" value="12"/>
</dbReference>
<dbReference type="InterPro" id="IPR056884">
    <property type="entry name" value="NPHP3-like_N"/>
</dbReference>
<reference evidence="8 9" key="1">
    <citation type="journal article" date="2007" name="Science">
        <title>The Fusarium graminearum genome reveals a link between localized polymorphism and pathogen specialization.</title>
        <authorList>
            <person name="Cuomo C.A."/>
            <person name="Gueldener U."/>
            <person name="Xu J.-R."/>
            <person name="Trail F."/>
            <person name="Turgeon B.G."/>
            <person name="Di Pietro A."/>
            <person name="Walton J.D."/>
            <person name="Ma L.-J."/>
            <person name="Baker S.E."/>
            <person name="Rep M."/>
            <person name="Adam G."/>
            <person name="Antoniw J."/>
            <person name="Baldwin T."/>
            <person name="Calvo S.E."/>
            <person name="Chang Y.-L."/>
            <person name="DeCaprio D."/>
            <person name="Gale L.R."/>
            <person name="Gnerre S."/>
            <person name="Goswami R.S."/>
            <person name="Hammond-Kosack K."/>
            <person name="Harris L.J."/>
            <person name="Hilburn K."/>
            <person name="Kennell J.C."/>
            <person name="Kroken S."/>
            <person name="Magnuson J.K."/>
            <person name="Mannhaupt G."/>
            <person name="Mauceli E.W."/>
            <person name="Mewes H.-W."/>
            <person name="Mitterbauer R."/>
            <person name="Muehlbauer G."/>
            <person name="Muensterkoetter M."/>
            <person name="Nelson D."/>
            <person name="O'Donnell K."/>
            <person name="Ouellet T."/>
            <person name="Qi W."/>
            <person name="Quesneville H."/>
            <person name="Roncero M.I.G."/>
            <person name="Seong K.-Y."/>
            <person name="Tetko I.V."/>
            <person name="Urban M."/>
            <person name="Waalwijk C."/>
            <person name="Ward T.J."/>
            <person name="Yao J."/>
            <person name="Birren B.W."/>
            <person name="Kistler H.C."/>
        </authorList>
    </citation>
    <scope>NUCLEOTIDE SEQUENCE [LARGE SCALE GENOMIC DNA]</scope>
    <source>
        <strain evidence="9">ATCC MYA-4620 / CBS 123657 / FGSC 9075 / NRRL 31084 / PH-1</strain>
        <strain evidence="8">PH-1 / ATCC MYA-4620 / FGSC 9075 / NRRL 31084</strain>
    </source>
</reference>
<feature type="repeat" description="WD" evidence="3">
    <location>
        <begin position="1254"/>
        <end position="1298"/>
    </location>
</feature>
<dbReference type="CDD" id="cd00200">
    <property type="entry name" value="WD40"/>
    <property type="match status" value="2"/>
</dbReference>
<gene>
    <name evidence="8" type="primary">FG04587.1</name>
    <name evidence="7" type="ORF">FGRAMPH1_01T15645</name>
</gene>
<proteinExistence type="predicted"/>
<dbReference type="eggNOG" id="KOG0271">
    <property type="taxonomic scope" value="Eukaryota"/>
</dbReference>
<evidence type="ECO:0000313" key="9">
    <source>
        <dbReference type="Proteomes" id="UP000070720"/>
    </source>
</evidence>
<reference evidence="8 9" key="2">
    <citation type="journal article" date="2010" name="Nature">
        <title>Comparative genomics reveals mobile pathogenicity chromosomes in Fusarium.</title>
        <authorList>
            <person name="Ma L.J."/>
            <person name="van der Does H.C."/>
            <person name="Borkovich K.A."/>
            <person name="Coleman J.J."/>
            <person name="Daboussi M.J."/>
            <person name="Di Pietro A."/>
            <person name="Dufresne M."/>
            <person name="Freitag M."/>
            <person name="Grabherr M."/>
            <person name="Henrissat B."/>
            <person name="Houterman P.M."/>
            <person name="Kang S."/>
            <person name="Shim W.B."/>
            <person name="Woloshuk C."/>
            <person name="Xie X."/>
            <person name="Xu J.R."/>
            <person name="Antoniw J."/>
            <person name="Baker S.E."/>
            <person name="Bluhm B.H."/>
            <person name="Breakspear A."/>
            <person name="Brown D.W."/>
            <person name="Butchko R.A."/>
            <person name="Chapman S."/>
            <person name="Coulson R."/>
            <person name="Coutinho P.M."/>
            <person name="Danchin E.G."/>
            <person name="Diener A."/>
            <person name="Gale L.R."/>
            <person name="Gardiner D.M."/>
            <person name="Goff S."/>
            <person name="Hammond-Kosack K.E."/>
            <person name="Hilburn K."/>
            <person name="Hua-Van A."/>
            <person name="Jonkers W."/>
            <person name="Kazan K."/>
            <person name="Kodira C.D."/>
            <person name="Koehrsen M."/>
            <person name="Kumar L."/>
            <person name="Lee Y.H."/>
            <person name="Li L."/>
            <person name="Manners J.M."/>
            <person name="Miranda-Saavedra D."/>
            <person name="Mukherjee M."/>
            <person name="Park G."/>
            <person name="Park J."/>
            <person name="Park S.Y."/>
            <person name="Proctor R.H."/>
            <person name="Regev A."/>
            <person name="Ruiz-Roldan M.C."/>
            <person name="Sain D."/>
            <person name="Sakthikumar S."/>
            <person name="Sykes S."/>
            <person name="Schwartz D.C."/>
            <person name="Turgeon B.G."/>
            <person name="Wapinski I."/>
            <person name="Yoder O."/>
            <person name="Young S."/>
            <person name="Zeng Q."/>
            <person name="Zhou S."/>
            <person name="Galagan J."/>
            <person name="Cuomo C.A."/>
            <person name="Kistler H.C."/>
            <person name="Rep M."/>
        </authorList>
    </citation>
    <scope>GENOME REANNOTATION</scope>
    <source>
        <strain evidence="9">ATCC MYA-4620 / CBS 123657 / FGSC 9075 / NRRL 31084 / PH-1</strain>
        <strain evidence="8">PH-1 / ATCC MYA-4620 / FGSC 9075 / NRRL 31084</strain>
    </source>
</reference>
<feature type="region of interest" description="Disordered" evidence="4">
    <location>
        <begin position="48"/>
        <end position="123"/>
    </location>
</feature>
<feature type="compositionally biased region" description="Basic and acidic residues" evidence="4">
    <location>
        <begin position="1119"/>
        <end position="1135"/>
    </location>
</feature>
<dbReference type="PROSITE" id="PS50294">
    <property type="entry name" value="WD_REPEATS_REGION"/>
    <property type="match status" value="8"/>
</dbReference>
<evidence type="ECO:0000256" key="2">
    <source>
        <dbReference type="ARBA" id="ARBA00022737"/>
    </source>
</evidence>
<reference evidence="7 9" key="3">
    <citation type="journal article" date="2015" name="BMC Genomics">
        <title>The completed genome sequence of the pathogenic ascomycete fungus Fusarium graminearum.</title>
        <authorList>
            <person name="King R."/>
            <person name="Urban M."/>
            <person name="Hammond-Kosack M.C."/>
            <person name="Hassani-Pak K."/>
            <person name="Hammond-Kosack K.E."/>
        </authorList>
    </citation>
    <scope>NUCLEOTIDE SEQUENCE [LARGE SCALE GENOMIC DNA]</scope>
    <source>
        <strain evidence="9">ATCC MYA-4620 / CBS 123657 / FGSC 9075 / NRRL 31084 / PH-1</strain>
        <strain evidence="7">PH-1</strain>
    </source>
</reference>
<feature type="region of interest" description="Disordered" evidence="4">
    <location>
        <begin position="1099"/>
        <end position="1145"/>
    </location>
</feature>
<feature type="repeat" description="WD" evidence="3">
    <location>
        <begin position="1011"/>
        <end position="1052"/>
    </location>
</feature>
<dbReference type="SUPFAM" id="SSF50978">
    <property type="entry name" value="WD40 repeat-like"/>
    <property type="match status" value="1"/>
</dbReference>
<feature type="compositionally biased region" description="Polar residues" evidence="4">
    <location>
        <begin position="112"/>
        <end position="123"/>
    </location>
</feature>
<dbReference type="InterPro" id="IPR001680">
    <property type="entry name" value="WD40_rpt"/>
</dbReference>
<feature type="compositionally biased region" description="Acidic residues" evidence="4">
    <location>
        <begin position="1136"/>
        <end position="1145"/>
    </location>
</feature>
<dbReference type="eggNOG" id="KOG0266">
    <property type="taxonomic scope" value="Eukaryota"/>
</dbReference>
<keyword evidence="1 3" id="KW-0853">WD repeat</keyword>
<feature type="region of interest" description="Disordered" evidence="4">
    <location>
        <begin position="1385"/>
        <end position="1420"/>
    </location>
</feature>
<protein>
    <submittedName>
        <fullName evidence="7">Chromosome 2, complete genome</fullName>
    </submittedName>
</protein>
<evidence type="ECO:0000313" key="8">
    <source>
        <dbReference type="EnsemblFungi" id="CEF79622"/>
    </source>
</evidence>
<feature type="compositionally biased region" description="Acidic residues" evidence="4">
    <location>
        <begin position="391"/>
        <end position="405"/>
    </location>
</feature>
<organism evidence="7 9">
    <name type="scientific">Gibberella zeae (strain ATCC MYA-4620 / CBS 123657 / FGSC 9075 / NRRL 31084 / PH-1)</name>
    <name type="common">Wheat head blight fungus</name>
    <name type="synonym">Fusarium graminearum</name>
    <dbReference type="NCBI Taxonomy" id="229533"/>
    <lineage>
        <taxon>Eukaryota</taxon>
        <taxon>Fungi</taxon>
        <taxon>Dikarya</taxon>
        <taxon>Ascomycota</taxon>
        <taxon>Pezizomycotina</taxon>
        <taxon>Sordariomycetes</taxon>
        <taxon>Hypocreomycetidae</taxon>
        <taxon>Hypocreales</taxon>
        <taxon>Nectriaceae</taxon>
        <taxon>Fusarium</taxon>
    </lineage>
</organism>
<feature type="repeat" description="WD" evidence="3">
    <location>
        <begin position="1349"/>
        <end position="1382"/>
    </location>
</feature>
<keyword evidence="2" id="KW-0677">Repeat</keyword>
<dbReference type="PANTHER" id="PTHR19848">
    <property type="entry name" value="WD40 REPEAT PROTEIN"/>
    <property type="match status" value="1"/>
</dbReference>
<keyword evidence="9" id="KW-1185">Reference proteome</keyword>
<dbReference type="Gene3D" id="2.130.10.10">
    <property type="entry name" value="YVTN repeat-like/Quinoprotein amine dehydrogenase"/>
    <property type="match status" value="5"/>
</dbReference>
<name>A0A098DME2_GIBZE</name>
<evidence type="ECO:0000256" key="1">
    <source>
        <dbReference type="ARBA" id="ARBA00022574"/>
    </source>
</evidence>
<feature type="region of interest" description="Disordered" evidence="4">
    <location>
        <begin position="204"/>
        <end position="228"/>
    </location>
</feature>
<dbReference type="PANTHER" id="PTHR19848:SF8">
    <property type="entry name" value="F-BOX AND WD REPEAT DOMAIN CONTAINING 7"/>
    <property type="match status" value="1"/>
</dbReference>
<evidence type="ECO:0000259" key="5">
    <source>
        <dbReference type="Pfam" id="PF17100"/>
    </source>
</evidence>
<dbReference type="EnsemblFungi" id="CEF79622">
    <property type="protein sequence ID" value="CEF79622"/>
    <property type="gene ID" value="FGRRES_04587_M"/>
</dbReference>
<dbReference type="EMBL" id="HG970333">
    <property type="protein sequence ID" value="CEF79622.1"/>
    <property type="molecule type" value="Genomic_DNA"/>
</dbReference>
<dbReference type="InterPro" id="IPR015943">
    <property type="entry name" value="WD40/YVTN_repeat-like_dom_sf"/>
</dbReference>
<dbReference type="VEuPathDB" id="FungiDB:FGRAMPH1_01G15645"/>
<sequence>MAPPSFNARLGNKSTSKPVITLFDAKINRYYSPSTAIHSVDRLASKENLPSKFKHREDGQPHQTSTERSVDPDPTETEDRLEGDAAADYDPPKQIFEIVPTEPVEEQQTEPGSETSLSPETHSQGLWDTAYDALRIENPDVVGQYELNLIACSRAIANEKHGYAFGRLSAQIQSGSTTSEYEPSMRASLVDAFLEWFLGEPVPRTPENPESLSQQPGNNSEDDEPVPEAMSTFEASLKEIIRGSQHASIPWVASILALEGLFRLLTTYEVNESQSTIVLVTCRMHWYIGISRQLFRAIDQSSKGVVQFEQALINLYKAILSHQIHASVCAFEGTDNRFLKYKDFGPSDLVHLEENIKLQQETLETLNTDSFKSEINDRIAKAAIQKKQDTDPESDEEEGPGEGPDEGSKQLDKLLQALEVTKQPIMNLRDDKHYHFIKLYQWLQKTAEFTKFCAWDDDPNGRVLLLDGGLDMSETELLQLVCHGLSEPQDEDTSGISQPKHVACYFYDNSKSYQNNVLSAIQSLICQVLRAQPFLGKYLITASYELYPDSSDVVSGFYALSMVFYSILRDVEIQPIYFIVHISDDSSNTLLPLEQSVSKWGHEDFLNLIYTTAQVSDKVRWLVSFQDKQKIPASLDVRLDLRITISCSMEVARDIFSVYVASRLADIAKIQESEELQAMVLHNMRNYPSLEPLWFNTALNMVKLSETYWNAPNKLEELMEMAPKEEALTSLYKMALERLDVLMKSDKDYCLEILLVAAIAYRPLLSTEMRELIELPSNIGLTVLIERFLSPFLELRHIGVSEKESVHFVHQSAQTFILSIISSTGPVESALSTEHSKASTRCLNVLIKNLGERAHALSPGENHSFNVYAALYWMRHILEGDDLNTVVDSVELANRFMRENRAEWLEVIASHRKLRDALSMIENMNHALSRSVKPDTESRHYIHEMIQDTGRFIKRHLLWTNESLGDESASDYKLTSLKDSLAFWPSMKPEWLVQAPTFDNSHQTSEHTLHVLKHNDWVRSCVFSPDGRLLVTGSDEKLVRIWDVATGSLQHVFEALDSYAYSVVASQSGPNGRPLLAAYGSEVIMVWDLVTGEPMQPVRGISQDINESEQKTSNMSVRFRNDDRNPHDDGNPHNDTDEDQTAEDECDTIEESASKTDVLAFTVQSIDISPQGDRLVAVSGRNIILWDIPSFTVTGIYEHEAILGDDIDDDTESFHRVKFSPDGKLVAASVGSSIRIQEVSIEGEHYSLPRTSDLPGHSDAIDGLCFSPEGNGQMYLASGSDDTTACIWNLITGEIEVVLKGHSSHINSVSFSPDGTILATASTDSNIAIWKQRLGSWGSGVLDIPDQTLSGHTSLVWSIAFAPDGNLLASAGNDGEARIWEVIEREQQPGTDNDTRDDTSEASNSVRKEHVSPVVRVSTSPDGKTIASGCRDGKICLWNGVTGAWCRTMEARHTGEVTALVFSDDGETLISTSVDESAIVWSVSEESETPSLRLIGHEDWVRGAAISLDGKLAATASDDWNVLLWDISAHASPGSEHEGTHDQPIARLNGHVDYIYSVAFSPDFRQLASAGDDSMVILWDIGAHEDHDGPKIIMGREDRGRYRWRGVVFTPDSKFVLTVSISGQVAVWKPEASEQVQCLGIYNATIPFTTMRIDKKMPNVLSTDSGSWLFDTKGLSRNQSMEEVSNQDPVVLTRPVDSCIGISQDHSLITWKGHKLILLPADFRPNVHTAWWAQGRSAIIGCESGQVVLFRVSEDFNPQLTGPIVA</sequence>
<dbReference type="InterPro" id="IPR019775">
    <property type="entry name" value="WD40_repeat_CS"/>
</dbReference>
<feature type="compositionally biased region" description="Basic and acidic residues" evidence="4">
    <location>
        <begin position="1385"/>
        <end position="1399"/>
    </location>
</feature>
<dbReference type="STRING" id="229533.A0A098DME2"/>
<dbReference type="Pfam" id="PF24883">
    <property type="entry name" value="NPHP3_N"/>
    <property type="match status" value="1"/>
</dbReference>
<dbReference type="InParanoid" id="A0A098DME2"/>
<feature type="repeat" description="WD" evidence="3">
    <location>
        <begin position="1548"/>
        <end position="1581"/>
    </location>
</feature>
<accession>A0A098DME2</accession>
<evidence type="ECO:0000259" key="6">
    <source>
        <dbReference type="Pfam" id="PF24883"/>
    </source>
</evidence>
<feature type="domain" description="Nephrocystin 3-like N-terminal" evidence="6">
    <location>
        <begin position="441"/>
        <end position="551"/>
    </location>
</feature>
<accession>A0A0E0S7Z7</accession>
<dbReference type="SUPFAM" id="SSF101908">
    <property type="entry name" value="Putative isomerase YbhE"/>
    <property type="match status" value="2"/>
</dbReference>
<feature type="repeat" description="WD" evidence="3">
    <location>
        <begin position="1407"/>
        <end position="1439"/>
    </location>
</feature>
<feature type="repeat" description="WD" evidence="3">
    <location>
        <begin position="1494"/>
        <end position="1528"/>
    </location>
</feature>
<dbReference type="InterPro" id="IPR036322">
    <property type="entry name" value="WD40_repeat_dom_sf"/>
</dbReference>
<feature type="repeat" description="WD" evidence="3">
    <location>
        <begin position="1450"/>
        <end position="1491"/>
    </location>
</feature>
<dbReference type="Proteomes" id="UP000070720">
    <property type="component" value="Chromosome 2"/>
</dbReference>
<feature type="domain" description="NWD NACHT-NTPase N-terminal" evidence="5">
    <location>
        <begin position="125"/>
        <end position="333"/>
    </location>
</feature>
<feature type="repeat" description="WD" evidence="3">
    <location>
        <begin position="1299"/>
        <end position="1331"/>
    </location>
</feature>